<dbReference type="InterPro" id="IPR020830">
    <property type="entry name" value="GlycerAld_3-P_DH_AS"/>
</dbReference>
<evidence type="ECO:0000256" key="7">
    <source>
        <dbReference type="RuleBase" id="RU000397"/>
    </source>
</evidence>
<accession>A0A553UZP0</accession>
<feature type="binding site" evidence="4">
    <location>
        <begin position="207"/>
        <end position="208"/>
    </location>
    <ligand>
        <name>D-glyceraldehyde 3-phosphate</name>
        <dbReference type="ChEBI" id="CHEBI:59776"/>
    </ligand>
</feature>
<dbReference type="Pfam" id="PF00044">
    <property type="entry name" value="Gp_dh_N"/>
    <property type="match status" value="1"/>
</dbReference>
<dbReference type="PROSITE" id="PS00071">
    <property type="entry name" value="GAPDH"/>
    <property type="match status" value="1"/>
</dbReference>
<dbReference type="InterPro" id="IPR036291">
    <property type="entry name" value="NAD(P)-bd_dom_sf"/>
</dbReference>
<name>A0A553UZP0_9DEIO</name>
<comment type="caution">
    <text evidence="10">The sequence shown here is derived from an EMBL/GenBank/DDBJ whole genome shotgun (WGS) entry which is preliminary data.</text>
</comment>
<dbReference type="PANTHER" id="PTHR43148">
    <property type="entry name" value="GLYCERALDEHYDE-3-PHOSPHATE DEHYDROGENASE 2"/>
    <property type="match status" value="1"/>
</dbReference>
<dbReference type="SUPFAM" id="SSF55347">
    <property type="entry name" value="Glyceraldehyde-3-phosphate dehydrogenase-like, C-terminal domain"/>
    <property type="match status" value="1"/>
</dbReference>
<proteinExistence type="inferred from homology"/>
<protein>
    <recommendedName>
        <fullName evidence="8">Glyceraldehyde-3-phosphate dehydrogenase</fullName>
        <ecNumber evidence="8">1.2.1.-</ecNumber>
    </recommendedName>
</protein>
<dbReference type="InterPro" id="IPR020831">
    <property type="entry name" value="GlycerAld/Erythrose_P_DH"/>
</dbReference>
<dbReference type="PIRSF" id="PIRSF000149">
    <property type="entry name" value="GAP_DH"/>
    <property type="match status" value="1"/>
</dbReference>
<dbReference type="CDD" id="cd18126">
    <property type="entry name" value="GAPDH_I_C"/>
    <property type="match status" value="1"/>
</dbReference>
<sequence>MKVGINGFGRIGRLVFRVLEARGVEVVAINDLTDNKTLATLLKYDSTAGKFDGTVSYDDDSLTVNGKKIHALAERDPANIKWGELGVDIVIESTGIFTSREGASKHLAGGAKKVLITAPAKNEDISIVLGVNEQDYDPKNHHIISNASCTTNSLAAPMKLLDEAFGIEKAIMTTVHSYTNDQRLLDLPHSDLRRARAAAVNIIPTSTGAAKAVAQVYPKLKGKFDGTSLRVPTPVGSISDVVVILGRDVTADEVNAVFKNAAEGSHKGIISYTEDPIVLQDIVGDSHSAIIDGGLTMAMGNLVKFFSWYDNEWGYSNRIADLTQLVSEKGV</sequence>
<evidence type="ECO:0000259" key="9">
    <source>
        <dbReference type="SMART" id="SM00846"/>
    </source>
</evidence>
<keyword evidence="5" id="KW-0520">NAD</keyword>
<feature type="binding site" evidence="4">
    <location>
        <position position="230"/>
    </location>
    <ligand>
        <name>D-glyceraldehyde 3-phosphate</name>
        <dbReference type="ChEBI" id="CHEBI:59776"/>
    </ligand>
</feature>
<evidence type="ECO:0000256" key="8">
    <source>
        <dbReference type="RuleBase" id="RU361160"/>
    </source>
</evidence>
<dbReference type="Gene3D" id="3.40.50.720">
    <property type="entry name" value="NAD(P)-binding Rossmann-like Domain"/>
    <property type="match status" value="1"/>
</dbReference>
<dbReference type="PRINTS" id="PR00078">
    <property type="entry name" value="G3PDHDRGNASE"/>
</dbReference>
<dbReference type="SUPFAM" id="SSF51735">
    <property type="entry name" value="NAD(P)-binding Rossmann-fold domains"/>
    <property type="match status" value="1"/>
</dbReference>
<dbReference type="InterPro" id="IPR006424">
    <property type="entry name" value="Glyceraldehyde-3-P_DH_1"/>
</dbReference>
<evidence type="ECO:0000256" key="6">
    <source>
        <dbReference type="PIRSR" id="PIRSR000149-4"/>
    </source>
</evidence>
<dbReference type="Pfam" id="PF02800">
    <property type="entry name" value="Gp_dh_C"/>
    <property type="match status" value="1"/>
</dbReference>
<dbReference type="AlphaFoldDB" id="A0A553UZP0"/>
<dbReference type="GO" id="GO:0006006">
    <property type="term" value="P:glucose metabolic process"/>
    <property type="evidence" value="ECO:0007669"/>
    <property type="project" value="InterPro"/>
</dbReference>
<feature type="site" description="Activates thiol group during catalysis" evidence="6">
    <location>
        <position position="176"/>
    </location>
</feature>
<evidence type="ECO:0000256" key="2">
    <source>
        <dbReference type="ARBA" id="ARBA00023002"/>
    </source>
</evidence>
<evidence type="ECO:0000313" key="10">
    <source>
        <dbReference type="EMBL" id="TSA85650.1"/>
    </source>
</evidence>
<feature type="domain" description="Glyceraldehyde 3-phosphate dehydrogenase NAD(P) binding" evidence="9">
    <location>
        <begin position="1"/>
        <end position="149"/>
    </location>
</feature>
<evidence type="ECO:0000256" key="1">
    <source>
        <dbReference type="ARBA" id="ARBA00007406"/>
    </source>
</evidence>
<dbReference type="SMART" id="SM00846">
    <property type="entry name" value="Gp_dh_N"/>
    <property type="match status" value="1"/>
</dbReference>
<evidence type="ECO:0000256" key="5">
    <source>
        <dbReference type="PIRSR" id="PIRSR000149-3"/>
    </source>
</evidence>
<dbReference type="GO" id="GO:0051287">
    <property type="term" value="F:NAD binding"/>
    <property type="evidence" value="ECO:0007669"/>
    <property type="project" value="InterPro"/>
</dbReference>
<feature type="binding site" evidence="5">
    <location>
        <position position="75"/>
    </location>
    <ligand>
        <name>NAD(+)</name>
        <dbReference type="ChEBI" id="CHEBI:57540"/>
    </ligand>
</feature>
<gene>
    <name evidence="10" type="primary">gap</name>
    <name evidence="10" type="ORF">FNU79_09360</name>
</gene>
<reference evidence="10 11" key="1">
    <citation type="submission" date="2019-07" db="EMBL/GenBank/DDBJ databases">
        <title>Deinococcus detaillus sp. nov., isolated from humus soil in Antarctica.</title>
        <authorList>
            <person name="Zhang K."/>
        </authorList>
    </citation>
    <scope>NUCLEOTIDE SEQUENCE [LARGE SCALE GENOMIC DNA]</scope>
    <source>
        <strain evidence="10 11">H1</strain>
    </source>
</reference>
<keyword evidence="11" id="KW-1185">Reference proteome</keyword>
<evidence type="ECO:0000256" key="4">
    <source>
        <dbReference type="PIRSR" id="PIRSR000149-2"/>
    </source>
</evidence>
<dbReference type="FunFam" id="3.30.360.10:FF:000002">
    <property type="entry name" value="Glyceraldehyde-3-phosphate dehydrogenase"/>
    <property type="match status" value="1"/>
</dbReference>
<keyword evidence="2 8" id="KW-0560">Oxidoreductase</keyword>
<keyword evidence="5" id="KW-0547">Nucleotide-binding</keyword>
<dbReference type="CDD" id="cd05214">
    <property type="entry name" value="GAPDH_I_N"/>
    <property type="match status" value="1"/>
</dbReference>
<dbReference type="FunFam" id="3.40.50.720:FF:000001">
    <property type="entry name" value="Glyceraldehyde-3-phosphate dehydrogenase"/>
    <property type="match status" value="1"/>
</dbReference>
<dbReference type="GO" id="GO:0050661">
    <property type="term" value="F:NADP binding"/>
    <property type="evidence" value="ECO:0007669"/>
    <property type="project" value="InterPro"/>
</dbReference>
<dbReference type="EMBL" id="VKDB01000008">
    <property type="protein sequence ID" value="TSA85650.1"/>
    <property type="molecule type" value="Genomic_DNA"/>
</dbReference>
<feature type="binding site" evidence="5">
    <location>
        <position position="117"/>
    </location>
    <ligand>
        <name>NAD(+)</name>
        <dbReference type="ChEBI" id="CHEBI:57540"/>
    </ligand>
</feature>
<feature type="binding site" evidence="5">
    <location>
        <begin position="10"/>
        <end position="11"/>
    </location>
    <ligand>
        <name>NAD(+)</name>
        <dbReference type="ChEBI" id="CHEBI:57540"/>
    </ligand>
</feature>
<dbReference type="InterPro" id="IPR020829">
    <property type="entry name" value="GlycerAld_3-P_DH_cat"/>
</dbReference>
<dbReference type="NCBIfam" id="TIGR01534">
    <property type="entry name" value="GAPDH-I"/>
    <property type="match status" value="1"/>
</dbReference>
<dbReference type="EC" id="1.2.1.-" evidence="8"/>
<evidence type="ECO:0000313" key="11">
    <source>
        <dbReference type="Proteomes" id="UP000316092"/>
    </source>
</evidence>
<feature type="binding site" evidence="5">
    <location>
        <position position="31"/>
    </location>
    <ligand>
        <name>NAD(+)</name>
        <dbReference type="ChEBI" id="CHEBI:57540"/>
    </ligand>
</feature>
<feature type="active site" description="Nucleophile" evidence="3">
    <location>
        <position position="149"/>
    </location>
</feature>
<organism evidence="10 11">
    <name type="scientific">Deinococcus detaillensis</name>
    <dbReference type="NCBI Taxonomy" id="2592048"/>
    <lineage>
        <taxon>Bacteria</taxon>
        <taxon>Thermotogati</taxon>
        <taxon>Deinococcota</taxon>
        <taxon>Deinococci</taxon>
        <taxon>Deinococcales</taxon>
        <taxon>Deinococcaceae</taxon>
        <taxon>Deinococcus</taxon>
    </lineage>
</organism>
<comment type="similarity">
    <text evidence="1 7">Belongs to the glyceraldehyde-3-phosphate dehydrogenase family.</text>
</comment>
<feature type="binding site" evidence="4">
    <location>
        <position position="179"/>
    </location>
    <ligand>
        <name>D-glyceraldehyde 3-phosphate</name>
        <dbReference type="ChEBI" id="CHEBI:59776"/>
    </ligand>
</feature>
<dbReference type="Proteomes" id="UP000316092">
    <property type="component" value="Unassembled WGS sequence"/>
</dbReference>
<evidence type="ECO:0000256" key="3">
    <source>
        <dbReference type="PIRSR" id="PIRSR000149-1"/>
    </source>
</evidence>
<dbReference type="GO" id="GO:0016620">
    <property type="term" value="F:oxidoreductase activity, acting on the aldehyde or oxo group of donors, NAD or NADP as acceptor"/>
    <property type="evidence" value="ECO:0007669"/>
    <property type="project" value="InterPro"/>
</dbReference>
<dbReference type="OrthoDB" id="9803304at2"/>
<feature type="binding site" evidence="4">
    <location>
        <begin position="148"/>
        <end position="150"/>
    </location>
    <ligand>
        <name>D-glyceraldehyde 3-phosphate</name>
        <dbReference type="ChEBI" id="CHEBI:59776"/>
    </ligand>
</feature>
<dbReference type="Gene3D" id="3.30.360.10">
    <property type="entry name" value="Dihydrodipicolinate Reductase, domain 2"/>
    <property type="match status" value="1"/>
</dbReference>
<feature type="binding site" evidence="5">
    <location>
        <position position="311"/>
    </location>
    <ligand>
        <name>NAD(+)</name>
        <dbReference type="ChEBI" id="CHEBI:57540"/>
    </ligand>
</feature>
<dbReference type="InterPro" id="IPR020828">
    <property type="entry name" value="GlycerAld_3-P_DH_NAD(P)-bd"/>
</dbReference>